<evidence type="ECO:0000313" key="1">
    <source>
        <dbReference type="EMBL" id="KAJ3541912.1"/>
    </source>
</evidence>
<dbReference type="EMBL" id="JANRMS010000325">
    <property type="protein sequence ID" value="KAJ3541912.1"/>
    <property type="molecule type" value="Genomic_DNA"/>
</dbReference>
<organism evidence="1 2">
    <name type="scientific">Fusarium decemcellulare</name>
    <dbReference type="NCBI Taxonomy" id="57161"/>
    <lineage>
        <taxon>Eukaryota</taxon>
        <taxon>Fungi</taxon>
        <taxon>Dikarya</taxon>
        <taxon>Ascomycota</taxon>
        <taxon>Pezizomycotina</taxon>
        <taxon>Sordariomycetes</taxon>
        <taxon>Hypocreomycetidae</taxon>
        <taxon>Hypocreales</taxon>
        <taxon>Nectriaceae</taxon>
        <taxon>Fusarium</taxon>
        <taxon>Fusarium decemcellulare species complex</taxon>
    </lineage>
</organism>
<dbReference type="Proteomes" id="UP001148629">
    <property type="component" value="Unassembled WGS sequence"/>
</dbReference>
<accession>A0ACC1SKS8</accession>
<evidence type="ECO:0000313" key="2">
    <source>
        <dbReference type="Proteomes" id="UP001148629"/>
    </source>
</evidence>
<sequence>MFSSFLLLTLPLGLPVLAASSSSQEPCALVTDISNTALRRNTSTIHVPGKLAQDCLLSMPFYPERAQGFLDELDKYVQWQSTLEALKNPPDTYSSSSTDIVGGLEKIRKTDFSSHYEFDLAIYDLFNSANDGHLSVFTCSVGIFTFSRENTSLVSVSSDGVKSPELYTFADLKYLDDDKVKVSPIEKINGKDAFSYLESVSDSRRSQDPDARYNQVFYALSNLAAGSDTPSGAFINNDAVHPRTDVTTIEFRNGSSIELKTMAVLNYHTFVAKDGEALFDLYCLPAQPSSSDSSETSDKSNEADSTPINPPKKSGPVGYPKPQIRDPYNQITGYNLDDDTAVMFIPSFLAGEGLPNNQSRIFSETATQIVEKAVADGRTKLIIDVSGNGGGEITRAFNLFKLFFPSEFPYSATRFRRHEASEGMVKVFQFVNQSSALETGPLGYAEQVTPDQESGFDSYEDLLGDTTQLGVKVSSLYANFNYTSVSTDDSPIRGFGTVDINKKQPFKAENILIVSDGVCASTCTTFVNLMTNVGGVQALTFGGRPNGKPMQVMGGVRGAQSQTFEGINQYVGTVEQVLTIAANPDGSFDFMSPEEFQRLKAVVPRRLNLFPIVINGGNVNLRNAYQEGDDDLPLQFQYQASDCRLYYTAENIQKPETAWESAAEAIWGSGTCVKGSTGGVGSLEGKDKDKKKGSEGEGGEEGKEGEEGKKKPNEGLSVSVCHGMFVVVLASVMVLL</sequence>
<reference evidence="1" key="1">
    <citation type="submission" date="2022-08" db="EMBL/GenBank/DDBJ databases">
        <title>Genome Sequence of Fusarium decemcellulare.</title>
        <authorList>
            <person name="Buettner E."/>
        </authorList>
    </citation>
    <scope>NUCLEOTIDE SEQUENCE</scope>
    <source>
        <strain evidence="1">Babe19</strain>
    </source>
</reference>
<proteinExistence type="predicted"/>
<name>A0ACC1SKS8_9HYPO</name>
<comment type="caution">
    <text evidence="1">The sequence shown here is derived from an EMBL/GenBank/DDBJ whole genome shotgun (WGS) entry which is preliminary data.</text>
</comment>
<protein>
    <submittedName>
        <fullName evidence="1">Uncharacterized protein</fullName>
    </submittedName>
</protein>
<gene>
    <name evidence="1" type="ORF">NM208_g4378</name>
</gene>
<keyword evidence="2" id="KW-1185">Reference proteome</keyword>